<evidence type="ECO:0000256" key="6">
    <source>
        <dbReference type="SAM" id="Phobius"/>
    </source>
</evidence>
<keyword evidence="2" id="KW-1003">Cell membrane</keyword>
<sequence length="260" mass="30133">MNDIKSKVSQSNQFNSIFGQIWNYTNFIARLLPIGLTKDLFSDEIVNFVSPLTANTGVRNYCFNKFQPINFHRFFTMQLLAIMVPRLIYYGYAMQLTAKLKAKKNDENYTRPIKERVIRNNNKAEIIPYSSSMIIANIISGICSIIIEMVFLYLLFKILDIQHDFSTNMSFFDKLKPPSEYYCTINDNELGDIQDRNPLGGRSARFTIPRSYEKRFVFTYLSVMTVVSIVFLVLDLITISLKEFTRKNRSAINTVLRPTG</sequence>
<dbReference type="Gene3D" id="1.20.1440.80">
    <property type="entry name" value="Gap junction channel protein cysteine-rich domain"/>
    <property type="match status" value="1"/>
</dbReference>
<accession>E4YDX6</accession>
<evidence type="ECO:0000256" key="3">
    <source>
        <dbReference type="ARBA" id="ARBA00022692"/>
    </source>
</evidence>
<dbReference type="InterPro" id="IPR013092">
    <property type="entry name" value="Connexin_N"/>
</dbReference>
<keyword evidence="3 6" id="KW-0812">Transmembrane</keyword>
<feature type="transmembrane region" description="Helical" evidence="6">
    <location>
        <begin position="134"/>
        <end position="156"/>
    </location>
</feature>
<evidence type="ECO:0000313" key="8">
    <source>
        <dbReference type="EMBL" id="CBY33732.1"/>
    </source>
</evidence>
<evidence type="ECO:0000259" key="7">
    <source>
        <dbReference type="Pfam" id="PF00029"/>
    </source>
</evidence>
<protein>
    <recommendedName>
        <fullName evidence="7">Connexin N-terminal domain-containing protein</fullName>
    </recommendedName>
</protein>
<dbReference type="PANTHER" id="PTHR11984">
    <property type="entry name" value="CONNEXIN"/>
    <property type="match status" value="1"/>
</dbReference>
<evidence type="ECO:0000256" key="4">
    <source>
        <dbReference type="ARBA" id="ARBA00022989"/>
    </source>
</evidence>
<dbReference type="PANTHER" id="PTHR11984:SF53">
    <property type="entry name" value="GAP JUNCTION PROTEIN"/>
    <property type="match status" value="1"/>
</dbReference>
<dbReference type="PRINTS" id="PR00206">
    <property type="entry name" value="CONNEXIN"/>
</dbReference>
<gene>
    <name evidence="8" type="ORF">GSOID_T00021674001</name>
</gene>
<keyword evidence="5 6" id="KW-0472">Membrane</keyword>
<dbReference type="Pfam" id="PF00029">
    <property type="entry name" value="Connexin"/>
    <property type="match status" value="1"/>
</dbReference>
<dbReference type="GO" id="GO:0005922">
    <property type="term" value="C:connexin complex"/>
    <property type="evidence" value="ECO:0007669"/>
    <property type="project" value="InterPro"/>
</dbReference>
<dbReference type="InterPro" id="IPR038359">
    <property type="entry name" value="Connexin_N_sf"/>
</dbReference>
<evidence type="ECO:0000256" key="2">
    <source>
        <dbReference type="ARBA" id="ARBA00022475"/>
    </source>
</evidence>
<keyword evidence="4 6" id="KW-1133">Transmembrane helix</keyword>
<feature type="transmembrane region" description="Helical" evidence="6">
    <location>
        <begin position="217"/>
        <end position="241"/>
    </location>
</feature>
<dbReference type="EMBL" id="FN654443">
    <property type="protein sequence ID" value="CBY33732.1"/>
    <property type="molecule type" value="Genomic_DNA"/>
</dbReference>
<feature type="domain" description="Connexin N-terminal" evidence="7">
    <location>
        <begin position="5"/>
        <end position="159"/>
    </location>
</feature>
<organism evidence="8">
    <name type="scientific">Oikopleura dioica</name>
    <name type="common">Tunicate</name>
    <dbReference type="NCBI Taxonomy" id="34765"/>
    <lineage>
        <taxon>Eukaryota</taxon>
        <taxon>Metazoa</taxon>
        <taxon>Chordata</taxon>
        <taxon>Tunicata</taxon>
        <taxon>Appendicularia</taxon>
        <taxon>Copelata</taxon>
        <taxon>Oikopleuridae</taxon>
        <taxon>Oikopleura</taxon>
    </lineage>
</organism>
<name>E4YDX6_OIKDI</name>
<evidence type="ECO:0000256" key="5">
    <source>
        <dbReference type="ARBA" id="ARBA00023136"/>
    </source>
</evidence>
<dbReference type="Proteomes" id="UP000011014">
    <property type="component" value="Unassembled WGS sequence"/>
</dbReference>
<comment type="subcellular location">
    <subcellularLocation>
        <location evidence="1">Cell membrane</location>
        <topology evidence="1">Multi-pass membrane protein</topology>
    </subcellularLocation>
</comment>
<dbReference type="InterPro" id="IPR000500">
    <property type="entry name" value="Connexin"/>
</dbReference>
<evidence type="ECO:0000256" key="1">
    <source>
        <dbReference type="ARBA" id="ARBA00004651"/>
    </source>
</evidence>
<dbReference type="GO" id="GO:0007267">
    <property type="term" value="P:cell-cell signaling"/>
    <property type="evidence" value="ECO:0007669"/>
    <property type="project" value="TreeGrafter"/>
</dbReference>
<dbReference type="AlphaFoldDB" id="E4YDX6"/>
<proteinExistence type="predicted"/>
<feature type="transmembrane region" description="Helical" evidence="6">
    <location>
        <begin position="74"/>
        <end position="92"/>
    </location>
</feature>
<reference evidence="8" key="1">
    <citation type="journal article" date="2010" name="Science">
        <title>Plasticity of animal genome architecture unmasked by rapid evolution of a pelagic tunicate.</title>
        <authorList>
            <person name="Denoeud F."/>
            <person name="Henriet S."/>
            <person name="Mungpakdee S."/>
            <person name="Aury J.M."/>
            <person name="Da Silva C."/>
            <person name="Brinkmann H."/>
            <person name="Mikhaleva J."/>
            <person name="Olsen L.C."/>
            <person name="Jubin C."/>
            <person name="Canestro C."/>
            <person name="Bouquet J.M."/>
            <person name="Danks G."/>
            <person name="Poulain J."/>
            <person name="Campsteijn C."/>
            <person name="Adamski M."/>
            <person name="Cross I."/>
            <person name="Yadetie F."/>
            <person name="Muffato M."/>
            <person name="Louis A."/>
            <person name="Butcher S."/>
            <person name="Tsagkogeorga G."/>
            <person name="Konrad A."/>
            <person name="Singh S."/>
            <person name="Jensen M.F."/>
            <person name="Cong E.H."/>
            <person name="Eikeseth-Otteraa H."/>
            <person name="Noel B."/>
            <person name="Anthouard V."/>
            <person name="Porcel B.M."/>
            <person name="Kachouri-Lafond R."/>
            <person name="Nishino A."/>
            <person name="Ugolini M."/>
            <person name="Chourrout P."/>
            <person name="Nishida H."/>
            <person name="Aasland R."/>
            <person name="Huzurbazar S."/>
            <person name="Westhof E."/>
            <person name="Delsuc F."/>
            <person name="Lehrach H."/>
            <person name="Reinhardt R."/>
            <person name="Weissenbach J."/>
            <person name="Roy S.W."/>
            <person name="Artiguenave F."/>
            <person name="Postlethwait J.H."/>
            <person name="Manak J.R."/>
            <person name="Thompson E.M."/>
            <person name="Jaillon O."/>
            <person name="Du Pasquier L."/>
            <person name="Boudinot P."/>
            <person name="Liberles D.A."/>
            <person name="Volff J.N."/>
            <person name="Philippe H."/>
            <person name="Lenhard B."/>
            <person name="Roest Crollius H."/>
            <person name="Wincker P."/>
            <person name="Chourrout D."/>
        </authorList>
    </citation>
    <scope>NUCLEOTIDE SEQUENCE [LARGE SCALE GENOMIC DNA]</scope>
</reference>
<dbReference type="GO" id="GO:0005243">
    <property type="term" value="F:gap junction channel activity"/>
    <property type="evidence" value="ECO:0007669"/>
    <property type="project" value="TreeGrafter"/>
</dbReference>